<dbReference type="Proteomes" id="UP000184267">
    <property type="component" value="Unassembled WGS sequence"/>
</dbReference>
<evidence type="ECO:0000313" key="2">
    <source>
        <dbReference type="EMBL" id="OJT01851.1"/>
    </source>
</evidence>
<reference evidence="2 3" key="1">
    <citation type="submission" date="2016-10" db="EMBL/GenBank/DDBJ databases">
        <title>Genome sequence of the basidiomycete white-rot fungus Trametes pubescens.</title>
        <authorList>
            <person name="Makela M.R."/>
            <person name="Granchi Z."/>
            <person name="Peng M."/>
            <person name="De Vries R.P."/>
            <person name="Grigoriev I."/>
            <person name="Riley R."/>
            <person name="Hilden K."/>
        </authorList>
    </citation>
    <scope>NUCLEOTIDE SEQUENCE [LARGE SCALE GENOMIC DNA]</scope>
    <source>
        <strain evidence="2 3">FBCC735</strain>
    </source>
</reference>
<gene>
    <name evidence="2" type="ORF">TRAPUB_7683</name>
</gene>
<proteinExistence type="predicted"/>
<dbReference type="STRING" id="154538.A0A1M2V2M4"/>
<organism evidence="2 3">
    <name type="scientific">Trametes pubescens</name>
    <name type="common">White-rot fungus</name>
    <dbReference type="NCBI Taxonomy" id="154538"/>
    <lineage>
        <taxon>Eukaryota</taxon>
        <taxon>Fungi</taxon>
        <taxon>Dikarya</taxon>
        <taxon>Basidiomycota</taxon>
        <taxon>Agaricomycotina</taxon>
        <taxon>Agaricomycetes</taxon>
        <taxon>Polyporales</taxon>
        <taxon>Polyporaceae</taxon>
        <taxon>Trametes</taxon>
    </lineage>
</organism>
<comment type="caution">
    <text evidence="2">The sequence shown here is derived from an EMBL/GenBank/DDBJ whole genome shotgun (WGS) entry which is preliminary data.</text>
</comment>
<feature type="chain" id="PRO_5012363615" description="Prolyl 4-hydroxylase alpha subunit Fe(2+) 2OG dioxygenase domain-containing protein" evidence="1">
    <location>
        <begin position="22"/>
        <end position="189"/>
    </location>
</feature>
<dbReference type="Gene3D" id="3.60.130.30">
    <property type="match status" value="1"/>
</dbReference>
<evidence type="ECO:0000256" key="1">
    <source>
        <dbReference type="SAM" id="SignalP"/>
    </source>
</evidence>
<name>A0A1M2V2M4_TRAPU</name>
<evidence type="ECO:0000313" key="3">
    <source>
        <dbReference type="Proteomes" id="UP000184267"/>
    </source>
</evidence>
<feature type="signal peptide" evidence="1">
    <location>
        <begin position="1"/>
        <end position="21"/>
    </location>
</feature>
<keyword evidence="1" id="KW-0732">Signal</keyword>
<dbReference type="OMA" id="THAPRIF"/>
<dbReference type="EMBL" id="MNAD01001717">
    <property type="protein sequence ID" value="OJT01851.1"/>
    <property type="molecule type" value="Genomic_DNA"/>
</dbReference>
<keyword evidence="3" id="KW-1185">Reference proteome</keyword>
<sequence>MGVAVALFAAMLATHAPRIFARTQLRLRALLARHPSLRFNFDHSVYPATSFNFGPATVCIDHTDAENDACNWCHVVALGTYDCSKGGHAVFPDLKLVVRFPPGASMLIPSAILRHGNTPIGPQEKRLSLTQYCAGGLIRWVECGFRTVKTLERESPEEYRKYLAGLEERVRASCALFERVEVPGGSASG</sequence>
<dbReference type="AlphaFoldDB" id="A0A1M2V2M4"/>
<accession>A0A1M2V2M4</accession>
<evidence type="ECO:0008006" key="4">
    <source>
        <dbReference type="Google" id="ProtNLM"/>
    </source>
</evidence>
<dbReference type="OrthoDB" id="2743413at2759"/>
<protein>
    <recommendedName>
        <fullName evidence="4">Prolyl 4-hydroxylase alpha subunit Fe(2+) 2OG dioxygenase domain-containing protein</fullName>
    </recommendedName>
</protein>